<reference evidence="5" key="1">
    <citation type="submission" date="2020-06" db="EMBL/GenBank/DDBJ databases">
        <authorList>
            <person name="Li T."/>
            <person name="Hu X."/>
            <person name="Zhang T."/>
            <person name="Song X."/>
            <person name="Zhang H."/>
            <person name="Dai N."/>
            <person name="Sheng W."/>
            <person name="Hou X."/>
            <person name="Wei L."/>
        </authorList>
    </citation>
    <scope>NUCLEOTIDE SEQUENCE</scope>
    <source>
        <strain evidence="5">K16</strain>
        <tissue evidence="5">Leaf</tissue>
    </source>
</reference>
<dbReference type="InterPro" id="IPR027417">
    <property type="entry name" value="P-loop_NTPase"/>
</dbReference>
<evidence type="ECO:0000313" key="5">
    <source>
        <dbReference type="EMBL" id="KAK4411806.1"/>
    </source>
</evidence>
<keyword evidence="1" id="KW-0547">Nucleotide-binding</keyword>
<proteinExistence type="inferred from homology"/>
<evidence type="ECO:0000313" key="6">
    <source>
        <dbReference type="Proteomes" id="UP001289374"/>
    </source>
</evidence>
<dbReference type="EMBL" id="JACGWL010000001">
    <property type="protein sequence ID" value="KAK4411806.1"/>
    <property type="molecule type" value="Genomic_DNA"/>
</dbReference>
<feature type="compositionally biased region" description="Basic and acidic residues" evidence="2">
    <location>
        <begin position="16"/>
        <end position="44"/>
    </location>
</feature>
<keyword evidence="6" id="KW-1185">Reference proteome</keyword>
<dbReference type="InterPro" id="IPR025476">
    <property type="entry name" value="Helitron_helicase-like"/>
</dbReference>
<feature type="compositionally biased region" description="Polar residues" evidence="2">
    <location>
        <begin position="73"/>
        <end position="90"/>
    </location>
</feature>
<sequence>MEAEPPMQDLSVASVEAERRRETRRVRDRERRQSMSTEQRENYLARRRQSYQLQRERYASTRTHGARGRSRLTPLNYTTFLSNMNPANQCTGSTSGASTSRRQGNVGRHTILPSSFIGSPRDMYQRYQDAMSLVQNFGKPDLFITMTCNPSWEEIQNELKPGQTPQDRPDLLTRIFRAKFEELKKDIYTRGVLGKVVAHVHVIEFQKRGLPHAHILVILDEIDKLSTPDDYDCIVRAEIPDKDDEPMLYEVVMRHMIHGPCGEMNVNAPCMKNGTCKKNYPKSFAPCTIQRSYCIDVVILMLLIMEFTMKAKNVTNICTVNFPNTIDGCQWKRMSGLIEDELIISILLDDLNAVIKLNPDQLHTFNIIKHVIMRKQSATFFIDGPGGIATIQLPGGRTAHSKLKIPIKLDSSSKCNFSEKSEVCQLLDRATAILWDEAPMADKKPIETVDRTLREMFGVDFPFGGKIMILGGGFRQVVPIVIGGTRSQAVKASIVESYLWSNVKVLHLTDNIRANNDQSFFELLLRIGNGEEPTAENNMIRIPDSMDIPLKVTIQLIA</sequence>
<dbReference type="Pfam" id="PF05970">
    <property type="entry name" value="PIF1"/>
    <property type="match status" value="1"/>
</dbReference>
<dbReference type="PANTHER" id="PTHR10492">
    <property type="match status" value="1"/>
</dbReference>
<dbReference type="GO" id="GO:0006281">
    <property type="term" value="P:DNA repair"/>
    <property type="evidence" value="ECO:0007669"/>
    <property type="project" value="UniProtKB-KW"/>
</dbReference>
<evidence type="ECO:0000256" key="2">
    <source>
        <dbReference type="SAM" id="MobiDB-lite"/>
    </source>
</evidence>
<comment type="catalytic activity">
    <reaction evidence="1">
        <text>ATP + H2O = ADP + phosphate + H(+)</text>
        <dbReference type="Rhea" id="RHEA:13065"/>
        <dbReference type="ChEBI" id="CHEBI:15377"/>
        <dbReference type="ChEBI" id="CHEBI:15378"/>
        <dbReference type="ChEBI" id="CHEBI:30616"/>
        <dbReference type="ChEBI" id="CHEBI:43474"/>
        <dbReference type="ChEBI" id="CHEBI:456216"/>
        <dbReference type="EC" id="5.6.2.3"/>
    </reaction>
</comment>
<keyword evidence="1" id="KW-0067">ATP-binding</keyword>
<evidence type="ECO:0000259" key="4">
    <source>
        <dbReference type="Pfam" id="PF14214"/>
    </source>
</evidence>
<comment type="caution">
    <text evidence="5">The sequence shown here is derived from an EMBL/GenBank/DDBJ whole genome shotgun (WGS) entry which is preliminary data.</text>
</comment>
<organism evidence="5 6">
    <name type="scientific">Sesamum angolense</name>
    <dbReference type="NCBI Taxonomy" id="2727404"/>
    <lineage>
        <taxon>Eukaryota</taxon>
        <taxon>Viridiplantae</taxon>
        <taxon>Streptophyta</taxon>
        <taxon>Embryophyta</taxon>
        <taxon>Tracheophyta</taxon>
        <taxon>Spermatophyta</taxon>
        <taxon>Magnoliopsida</taxon>
        <taxon>eudicotyledons</taxon>
        <taxon>Gunneridae</taxon>
        <taxon>Pentapetalae</taxon>
        <taxon>asterids</taxon>
        <taxon>lamiids</taxon>
        <taxon>Lamiales</taxon>
        <taxon>Pedaliaceae</taxon>
        <taxon>Sesamum</taxon>
    </lineage>
</organism>
<comment type="similarity">
    <text evidence="1">Belongs to the helicase family.</text>
</comment>
<dbReference type="Pfam" id="PF14214">
    <property type="entry name" value="Helitron_like_N"/>
    <property type="match status" value="1"/>
</dbReference>
<keyword evidence="1" id="KW-0234">DNA repair</keyword>
<dbReference type="AlphaFoldDB" id="A0AAE1XH53"/>
<keyword evidence="1" id="KW-0233">DNA recombination</keyword>
<evidence type="ECO:0000256" key="1">
    <source>
        <dbReference type="RuleBase" id="RU363044"/>
    </source>
</evidence>
<dbReference type="InterPro" id="IPR010285">
    <property type="entry name" value="DNA_helicase_pif1-like_DEAD"/>
</dbReference>
<name>A0AAE1XH53_9LAMI</name>
<keyword evidence="1" id="KW-0347">Helicase</keyword>
<feature type="domain" description="Helitron helicase-like" evidence="4">
    <location>
        <begin position="70"/>
        <end position="217"/>
    </location>
</feature>
<dbReference type="GO" id="GO:0016787">
    <property type="term" value="F:hydrolase activity"/>
    <property type="evidence" value="ECO:0007669"/>
    <property type="project" value="UniProtKB-KW"/>
</dbReference>
<feature type="region of interest" description="Disordered" evidence="2">
    <location>
        <begin position="1"/>
        <end position="114"/>
    </location>
</feature>
<dbReference type="GO" id="GO:0000723">
    <property type="term" value="P:telomere maintenance"/>
    <property type="evidence" value="ECO:0007669"/>
    <property type="project" value="InterPro"/>
</dbReference>
<dbReference type="Gene3D" id="3.40.50.300">
    <property type="entry name" value="P-loop containing nucleotide triphosphate hydrolases"/>
    <property type="match status" value="1"/>
</dbReference>
<accession>A0AAE1XH53</accession>
<feature type="domain" description="DNA helicase Pif1-like DEAD-box helicase" evidence="3">
    <location>
        <begin position="387"/>
        <end position="536"/>
    </location>
</feature>
<reference evidence="5" key="2">
    <citation type="journal article" date="2024" name="Plant">
        <title>Genomic evolution and insights into agronomic trait innovations of Sesamum species.</title>
        <authorList>
            <person name="Miao H."/>
            <person name="Wang L."/>
            <person name="Qu L."/>
            <person name="Liu H."/>
            <person name="Sun Y."/>
            <person name="Le M."/>
            <person name="Wang Q."/>
            <person name="Wei S."/>
            <person name="Zheng Y."/>
            <person name="Lin W."/>
            <person name="Duan Y."/>
            <person name="Cao H."/>
            <person name="Xiong S."/>
            <person name="Wang X."/>
            <person name="Wei L."/>
            <person name="Li C."/>
            <person name="Ma Q."/>
            <person name="Ju M."/>
            <person name="Zhao R."/>
            <person name="Li G."/>
            <person name="Mu C."/>
            <person name="Tian Q."/>
            <person name="Mei H."/>
            <person name="Zhang T."/>
            <person name="Gao T."/>
            <person name="Zhang H."/>
        </authorList>
    </citation>
    <scope>NUCLEOTIDE SEQUENCE</scope>
    <source>
        <strain evidence="5">K16</strain>
    </source>
</reference>
<dbReference type="GO" id="GO:0043139">
    <property type="term" value="F:5'-3' DNA helicase activity"/>
    <property type="evidence" value="ECO:0007669"/>
    <property type="project" value="UniProtKB-EC"/>
</dbReference>
<gene>
    <name evidence="5" type="ORF">Sango_0253600</name>
</gene>
<dbReference type="PANTHER" id="PTHR10492:SF94">
    <property type="entry name" value="ATP-DEPENDENT DNA HELICASE"/>
    <property type="match status" value="1"/>
</dbReference>
<comment type="cofactor">
    <cofactor evidence="1">
        <name>Mg(2+)</name>
        <dbReference type="ChEBI" id="CHEBI:18420"/>
    </cofactor>
</comment>
<keyword evidence="1" id="KW-0227">DNA damage</keyword>
<dbReference type="GO" id="GO:0005524">
    <property type="term" value="F:ATP binding"/>
    <property type="evidence" value="ECO:0007669"/>
    <property type="project" value="UniProtKB-KW"/>
</dbReference>
<dbReference type="GO" id="GO:0006310">
    <property type="term" value="P:DNA recombination"/>
    <property type="evidence" value="ECO:0007669"/>
    <property type="project" value="UniProtKB-KW"/>
</dbReference>
<protein>
    <recommendedName>
        <fullName evidence="1">ATP-dependent DNA helicase</fullName>
        <ecNumber evidence="1">5.6.2.3</ecNumber>
    </recommendedName>
</protein>
<keyword evidence="1" id="KW-0378">Hydrolase</keyword>
<feature type="compositionally biased region" description="Low complexity" evidence="2">
    <location>
        <begin position="91"/>
        <end position="100"/>
    </location>
</feature>
<dbReference type="Proteomes" id="UP001289374">
    <property type="component" value="Unassembled WGS sequence"/>
</dbReference>
<dbReference type="EC" id="5.6.2.3" evidence="1"/>
<evidence type="ECO:0000259" key="3">
    <source>
        <dbReference type="Pfam" id="PF05970"/>
    </source>
</evidence>